<dbReference type="AlphaFoldDB" id="A0A5B0RQJ5"/>
<proteinExistence type="predicted"/>
<name>A0A5B0RQJ5_PUCGR</name>
<gene>
    <name evidence="1" type="ORF">PGT21_010719</name>
    <name evidence="2" type="ORF">PGTUg99_012435</name>
</gene>
<dbReference type="EMBL" id="VDEP01000143">
    <property type="protein sequence ID" value="KAA1128236.1"/>
    <property type="molecule type" value="Genomic_DNA"/>
</dbReference>
<protein>
    <submittedName>
        <fullName evidence="2">Uncharacterized protein</fullName>
    </submittedName>
</protein>
<evidence type="ECO:0000313" key="2">
    <source>
        <dbReference type="EMBL" id="KAA1128236.1"/>
    </source>
</evidence>
<accession>A0A5B0RQJ5</accession>
<dbReference type="PANTHER" id="PTHR33069">
    <property type="entry name" value="CHROMOSOME 7, WHOLE GENOME SHOTGUN SEQUENCE-RELATED"/>
    <property type="match status" value="1"/>
</dbReference>
<organism evidence="2 4">
    <name type="scientific">Puccinia graminis f. sp. tritici</name>
    <dbReference type="NCBI Taxonomy" id="56615"/>
    <lineage>
        <taxon>Eukaryota</taxon>
        <taxon>Fungi</taxon>
        <taxon>Dikarya</taxon>
        <taxon>Basidiomycota</taxon>
        <taxon>Pucciniomycotina</taxon>
        <taxon>Pucciniomycetes</taxon>
        <taxon>Pucciniales</taxon>
        <taxon>Pucciniaceae</taxon>
        <taxon>Puccinia</taxon>
    </lineage>
</organism>
<dbReference type="Proteomes" id="UP000325313">
    <property type="component" value="Unassembled WGS sequence"/>
</dbReference>
<evidence type="ECO:0000313" key="4">
    <source>
        <dbReference type="Proteomes" id="UP000325313"/>
    </source>
</evidence>
<reference evidence="3 4" key="1">
    <citation type="submission" date="2019-05" db="EMBL/GenBank/DDBJ databases">
        <title>Emergence of the Ug99 lineage of the wheat stem rust pathogen through somatic hybridization.</title>
        <authorList>
            <person name="Li F."/>
            <person name="Upadhyaya N.M."/>
            <person name="Sperschneider J."/>
            <person name="Matny O."/>
            <person name="Nguyen-Phuc H."/>
            <person name="Mago R."/>
            <person name="Raley C."/>
            <person name="Miller M.E."/>
            <person name="Silverstein K.A.T."/>
            <person name="Henningsen E."/>
            <person name="Hirsch C.D."/>
            <person name="Visser B."/>
            <person name="Pretorius Z.A."/>
            <person name="Steffenson B.J."/>
            <person name="Schwessinger B."/>
            <person name="Dodds P.N."/>
            <person name="Figueroa M."/>
        </authorList>
    </citation>
    <scope>NUCLEOTIDE SEQUENCE [LARGE SCALE GENOMIC DNA]</scope>
    <source>
        <strain evidence="1">21-0</strain>
        <strain evidence="2 4">Ug99</strain>
    </source>
</reference>
<dbReference type="Proteomes" id="UP000324748">
    <property type="component" value="Unassembled WGS sequence"/>
</dbReference>
<evidence type="ECO:0000313" key="1">
    <source>
        <dbReference type="EMBL" id="KAA1104097.1"/>
    </source>
</evidence>
<dbReference type="PANTHER" id="PTHR33069:SF3">
    <property type="entry name" value="DYNEIN HEAVY CHAIN TAIL DOMAIN-CONTAINING PROTEIN"/>
    <property type="match status" value="1"/>
</dbReference>
<evidence type="ECO:0000313" key="3">
    <source>
        <dbReference type="Proteomes" id="UP000324748"/>
    </source>
</evidence>
<comment type="caution">
    <text evidence="2">The sequence shown here is derived from an EMBL/GenBank/DDBJ whole genome shotgun (WGS) entry which is preliminary data.</text>
</comment>
<dbReference type="EMBL" id="VSWC01000041">
    <property type="protein sequence ID" value="KAA1104097.1"/>
    <property type="molecule type" value="Genomic_DNA"/>
</dbReference>
<sequence>MAAIMSDSEDTNSIDESIVCKAFESLSQSCHRTSSTVPEYDDRRPTISRDRIAVLSSLLIEMRTTLLPSLQQRLDELVVLLDAPNFPKDPQTNLRASLEITSQLADILERIGSTIRTVTLARLKNFEIQDHSHGIAKSHRTEPLLEKVGMLIRDYLCRLFDRHLEFLQGWKRPKEEEGDRRFKSRSVSEETALSSEMIDEAIQLLTKSDFNLIQDNWEITVTHHYEKGLASLIEHIIMNQSDQARNPADDKKLSDPHASRAPATNKQVDLTLLRSALPFVKLGRLFFNRLLITPISRPSMAIESLICSFYLDGVNNKTYMFSHQMGIFTQRLVELSESNSLRHPQSARILKKEFHETLQYFDTSIELLARHLVPQALVHTYPRQYPRSQTLFNDCFSLLIDQFRLAAQNFSMALERFFQINKN</sequence>
<dbReference type="OrthoDB" id="10302279at2759"/>
<keyword evidence="3" id="KW-1185">Reference proteome</keyword>